<dbReference type="EMBL" id="CAIJDO010000134">
    <property type="protein sequence ID" value="CAD0004763.1"/>
    <property type="molecule type" value="Genomic_DNA"/>
</dbReference>
<accession>A0A6V6YZ47</accession>
<feature type="chain" id="PRO_5027593234" description="Secreted protein" evidence="1">
    <location>
        <begin position="23"/>
        <end position="305"/>
    </location>
</feature>
<reference evidence="2 3" key="1">
    <citation type="submission" date="2020-06" db="EMBL/GenBank/DDBJ databases">
        <authorList>
            <person name="Criscuolo A."/>
        </authorList>
    </citation>
    <scope>NUCLEOTIDE SEQUENCE [LARGE SCALE GENOMIC DNA]</scope>
    <source>
        <strain evidence="3">CIP 110025</strain>
    </source>
</reference>
<comment type="caution">
    <text evidence="2">The sequence shown here is derived from an EMBL/GenBank/DDBJ whole genome shotgun (WGS) entry which is preliminary data.</text>
</comment>
<evidence type="ECO:0000256" key="1">
    <source>
        <dbReference type="SAM" id="SignalP"/>
    </source>
</evidence>
<feature type="signal peptide" evidence="1">
    <location>
        <begin position="1"/>
        <end position="22"/>
    </location>
</feature>
<gene>
    <name evidence="2" type="ORF">FLACHUCJ7_01994</name>
</gene>
<proteinExistence type="predicted"/>
<evidence type="ECO:0000313" key="3">
    <source>
        <dbReference type="Proteomes" id="UP000556700"/>
    </source>
</evidence>
<dbReference type="Proteomes" id="UP000556700">
    <property type="component" value="Unassembled WGS sequence"/>
</dbReference>
<dbReference type="RefSeq" id="WP_209445158.1">
    <property type="nucleotide sequence ID" value="NZ_CAIJDO010000134.1"/>
</dbReference>
<keyword evidence="3" id="KW-1185">Reference proteome</keyword>
<organism evidence="2 3">
    <name type="scientific">Flavobacterium chungangense</name>
    <dbReference type="NCBI Taxonomy" id="554283"/>
    <lineage>
        <taxon>Bacteria</taxon>
        <taxon>Pseudomonadati</taxon>
        <taxon>Bacteroidota</taxon>
        <taxon>Flavobacteriia</taxon>
        <taxon>Flavobacteriales</taxon>
        <taxon>Flavobacteriaceae</taxon>
        <taxon>Flavobacterium</taxon>
    </lineage>
</organism>
<name>A0A6V6YZ47_9FLAO</name>
<protein>
    <recommendedName>
        <fullName evidence="4">Secreted protein</fullName>
    </recommendedName>
</protein>
<keyword evidence="1" id="KW-0732">Signal</keyword>
<evidence type="ECO:0008006" key="4">
    <source>
        <dbReference type="Google" id="ProtNLM"/>
    </source>
</evidence>
<evidence type="ECO:0000313" key="2">
    <source>
        <dbReference type="EMBL" id="CAD0004763.1"/>
    </source>
</evidence>
<dbReference type="AlphaFoldDB" id="A0A6V6YZ47"/>
<sequence>MTSKYFVYTFICLFLTAMNINAQQVKDPNISTLAERTRPAPESVFKKFRDAGMDPVEHKLTDLEREKLNNAFAILPPLHQKILKKHLHSISFMDNMPNIALTSPVETSDSLKMYNITFRAEILNQTISEWTTWKENTCYEKSTDSQYQVTIEAGNLDAIIYVLLHEATHVLDGVLNLTPHLNKKDVWEGSKAFTQNVWDKYNEPSENVIKPLLETVLFRSGKPIEVSYAPEVYKAIQKTPFVSLYSTASWFEDLAEALTIYHLTEKMKQPYKVVVLKNGIQEVLYEPSKNKSVKKRQNYLQIFYR</sequence>